<reference evidence="2" key="1">
    <citation type="submission" date="2016-04" db="EMBL/GenBank/DDBJ databases">
        <authorList>
            <person name="Nguyen H.D."/>
            <person name="Samba Siva P."/>
            <person name="Cullis J."/>
            <person name="Levesque C.A."/>
            <person name="Hambleton S."/>
        </authorList>
    </citation>
    <scope>NUCLEOTIDE SEQUENCE</scope>
    <source>
        <strain evidence="2">DAOMC 236426</strain>
    </source>
</reference>
<gene>
    <name evidence="2" type="ORF">A4X06_0g5409</name>
</gene>
<feature type="compositionally biased region" description="Polar residues" evidence="1">
    <location>
        <begin position="29"/>
        <end position="38"/>
    </location>
</feature>
<protein>
    <submittedName>
        <fullName evidence="2">Uncharacterized protein</fullName>
    </submittedName>
</protein>
<dbReference type="Proteomes" id="UP000077684">
    <property type="component" value="Unassembled WGS sequence"/>
</dbReference>
<feature type="region of interest" description="Disordered" evidence="1">
    <location>
        <begin position="1"/>
        <end position="233"/>
    </location>
</feature>
<feature type="region of interest" description="Disordered" evidence="1">
    <location>
        <begin position="293"/>
        <end position="315"/>
    </location>
</feature>
<feature type="compositionally biased region" description="Low complexity" evidence="1">
    <location>
        <begin position="59"/>
        <end position="68"/>
    </location>
</feature>
<feature type="compositionally biased region" description="Acidic residues" evidence="1">
    <location>
        <begin position="128"/>
        <end position="138"/>
    </location>
</feature>
<organism evidence="2 3">
    <name type="scientific">Tilletia controversa</name>
    <name type="common">dwarf bunt fungus</name>
    <dbReference type="NCBI Taxonomy" id="13291"/>
    <lineage>
        <taxon>Eukaryota</taxon>
        <taxon>Fungi</taxon>
        <taxon>Dikarya</taxon>
        <taxon>Basidiomycota</taxon>
        <taxon>Ustilaginomycotina</taxon>
        <taxon>Exobasidiomycetes</taxon>
        <taxon>Tilletiales</taxon>
        <taxon>Tilletiaceae</taxon>
        <taxon>Tilletia</taxon>
    </lineage>
</organism>
<comment type="caution">
    <text evidence="2">The sequence shown here is derived from an EMBL/GenBank/DDBJ whole genome shotgun (WGS) entry which is preliminary data.</text>
</comment>
<reference evidence="2" key="2">
    <citation type="journal article" date="2019" name="IMA Fungus">
        <title>Genome sequencing and comparison of five Tilletia species to identify candidate genes for the detection of regulated species infecting wheat.</title>
        <authorList>
            <person name="Nguyen H.D.T."/>
            <person name="Sultana T."/>
            <person name="Kesanakurti P."/>
            <person name="Hambleton S."/>
        </authorList>
    </citation>
    <scope>NUCLEOTIDE SEQUENCE</scope>
    <source>
        <strain evidence="2">DAOMC 236426</strain>
    </source>
</reference>
<feature type="compositionally biased region" description="Acidic residues" evidence="1">
    <location>
        <begin position="384"/>
        <end position="407"/>
    </location>
</feature>
<name>A0A8X7MQQ7_9BASI</name>
<evidence type="ECO:0000313" key="2">
    <source>
        <dbReference type="EMBL" id="KAE8245800.1"/>
    </source>
</evidence>
<sequence>MPTVSRSTPSTSSSLTPLPSTPASRIEAVTQSTPSVSGSAGPRARGYPEGMFSTPSRKVVPVIVIPSSEPRHDEVSGISDGSTLSSLSASGRTTYKPMSPNKFTAAQKRRRVNESSSPLDRLGRPSTADDDDDDDDGGGGDGARSGSRSEAGSSADETIREAAKPARKRTRRTRESSSDEESDKAYTDSDDELPDLKPRSRAPNATRQQPQRAAVGEKTYQFDDKGNFVGSSKSQALFRPKTVAIAPATTRTPLTTAQNPKFSIAAMLRRKKEQARQGTDLAGMDEADALVRDADEREKREEQTEKQKAALEEERRVIEGWQKELDRNFLSPPSKKMSTAVYGDNAGASQASDTAQEKKAAKHSMASLNKRFAEKLEGGCTSDGLDEEDSSSDAELDSDNEGKDEDGERSTAATSLARIRLAEQKERLSGMTRTLKSAAIDGRDVLVDIIATDYGLKKEKKEDGGKRVGKSKVKQGSNAQEEVPGSMWMRGRVTLRQVSVPAELTVSPFGKLLFDATKDGPWTLAAALSQIRLMTPRFQVSAVELSFLLSVAIHGLDSRSSIALQSGARPAGWVSSAHPWSTARKERQAVASAACVALECVPSLVADHVRTAGALAQVDSVVKAWMVETLVGLGASTALLKRLRLLSSEVEATLQPVRSVREQERHELRRFYAQPGQSTTGLDVKREGGEENAIDPASLVGWLSLEERMEAITRLCSVVRSLCSRRLLSWTTRADLYLALAVLSATHAEDGLLPSIGDAMSALMDDGESAISDNVQQRQDEVAQSVFAAFEPWPIITYAAMLRGIPKDDIRSRALSRQVAWKLLDQRHQSLRRSGSENKPHAAAATTSDALILPGIALPNLSLLQDLITTSNDTSPFWISTTADDARQAAAEAKMAAKGPDEVAAACAASGSDGAAGPTRRVTDYPELLAWTEIVSVALDDLAVQATAFKEAPLRIQPVGDLPKHNNFPVFEQAAKLQREARASLILATRPFVSLASSRLSMDKGSAVGASLVPDGSRIRTLEKISLGLRSTFNKIYDYRGASLERSRAKDAIQRLHIRLHYLVPFYFANGSVGEELKLSEIYGKDGAKGLSDDSGSDAGSTFSV</sequence>
<proteinExistence type="predicted"/>
<evidence type="ECO:0000313" key="3">
    <source>
        <dbReference type="Proteomes" id="UP000077684"/>
    </source>
</evidence>
<feature type="compositionally biased region" description="Low complexity" evidence="1">
    <location>
        <begin position="76"/>
        <end position="94"/>
    </location>
</feature>
<feature type="compositionally biased region" description="Basic and acidic residues" evidence="1">
    <location>
        <begin position="173"/>
        <end position="187"/>
    </location>
</feature>
<dbReference type="AlphaFoldDB" id="A0A8X7MQQ7"/>
<accession>A0A8X7MQQ7</accession>
<feature type="region of interest" description="Disordered" evidence="1">
    <location>
        <begin position="460"/>
        <end position="483"/>
    </location>
</feature>
<keyword evidence="3" id="KW-1185">Reference proteome</keyword>
<feature type="region of interest" description="Disordered" evidence="1">
    <location>
        <begin position="328"/>
        <end position="417"/>
    </location>
</feature>
<feature type="compositionally biased region" description="Low complexity" evidence="1">
    <location>
        <begin position="1"/>
        <end position="25"/>
    </location>
</feature>
<evidence type="ECO:0000256" key="1">
    <source>
        <dbReference type="SAM" id="MobiDB-lite"/>
    </source>
</evidence>
<dbReference type="EMBL" id="LWDE02000664">
    <property type="protein sequence ID" value="KAE8245800.1"/>
    <property type="molecule type" value="Genomic_DNA"/>
</dbReference>
<feature type="compositionally biased region" description="Low complexity" evidence="1">
    <location>
        <begin position="144"/>
        <end position="156"/>
    </location>
</feature>